<keyword evidence="2" id="KW-1185">Reference proteome</keyword>
<evidence type="ECO:0000313" key="1">
    <source>
        <dbReference type="EMBL" id="KAH9305397.1"/>
    </source>
</evidence>
<accession>A0AA38FK63</accession>
<feature type="non-terminal residue" evidence="1">
    <location>
        <position position="576"/>
    </location>
</feature>
<proteinExistence type="predicted"/>
<organism evidence="1 2">
    <name type="scientific">Taxus chinensis</name>
    <name type="common">Chinese yew</name>
    <name type="synonym">Taxus wallichiana var. chinensis</name>
    <dbReference type="NCBI Taxonomy" id="29808"/>
    <lineage>
        <taxon>Eukaryota</taxon>
        <taxon>Viridiplantae</taxon>
        <taxon>Streptophyta</taxon>
        <taxon>Embryophyta</taxon>
        <taxon>Tracheophyta</taxon>
        <taxon>Spermatophyta</taxon>
        <taxon>Pinopsida</taxon>
        <taxon>Pinidae</taxon>
        <taxon>Conifers II</taxon>
        <taxon>Cupressales</taxon>
        <taxon>Taxaceae</taxon>
        <taxon>Taxus</taxon>
    </lineage>
</organism>
<evidence type="ECO:0000313" key="2">
    <source>
        <dbReference type="Proteomes" id="UP000824469"/>
    </source>
</evidence>
<dbReference type="PANTHER" id="PTHR36807">
    <property type="entry name" value="PHOSPHOGLYCOLATE PHOSPHATASE"/>
    <property type="match status" value="1"/>
</dbReference>
<dbReference type="PANTHER" id="PTHR36807:SF2">
    <property type="entry name" value="PHOSPHOGLYCOLATE PHOSPHATASE"/>
    <property type="match status" value="1"/>
</dbReference>
<dbReference type="OMA" id="HCIEISH"/>
<comment type="caution">
    <text evidence="1">The sequence shown here is derived from an EMBL/GenBank/DDBJ whole genome shotgun (WGS) entry which is preliminary data.</text>
</comment>
<dbReference type="Proteomes" id="UP000824469">
    <property type="component" value="Unassembled WGS sequence"/>
</dbReference>
<name>A0AA38FK63_TAXCH</name>
<dbReference type="Pfam" id="PF12452">
    <property type="entry name" value="DUF3685"/>
    <property type="match status" value="1"/>
</dbReference>
<reference evidence="1 2" key="1">
    <citation type="journal article" date="2021" name="Nat. Plants">
        <title>The Taxus genome provides insights into paclitaxel biosynthesis.</title>
        <authorList>
            <person name="Xiong X."/>
            <person name="Gou J."/>
            <person name="Liao Q."/>
            <person name="Li Y."/>
            <person name="Zhou Q."/>
            <person name="Bi G."/>
            <person name="Li C."/>
            <person name="Du R."/>
            <person name="Wang X."/>
            <person name="Sun T."/>
            <person name="Guo L."/>
            <person name="Liang H."/>
            <person name="Lu P."/>
            <person name="Wu Y."/>
            <person name="Zhang Z."/>
            <person name="Ro D.K."/>
            <person name="Shang Y."/>
            <person name="Huang S."/>
            <person name="Yan J."/>
        </authorList>
    </citation>
    <scope>NUCLEOTIDE SEQUENCE [LARGE SCALE GENOMIC DNA]</scope>
    <source>
        <strain evidence="1">Ta-2019</strain>
    </source>
</reference>
<sequence length="576" mass="65722">MADWAAIPSVVYSQPQPSQFFKNDRIFGLSLAHRKRNLGLIESHLRSNPSLQPYYGQGHRHFFTIGISQRSRTEGLLRTSFYYSRRTCSLNVLAFGDLVGDHLCERKHGRWQNISGFALFLKEPCNFNSNFCGLANDLVGNFSTRKHSRGCRNSSGFQCFAALVDIGNVMTLEWTSAVDEVLLATTVVLAYMAGIVTPRSRISGIGQNDNTHLDNPSTDNTIFSRLDKEEVQSNADDVWNIVQTKLKAAVNLIGKHDSYEATFMERENPGTNNMISLQAIEKGPRLRLLWTTLDHLHKEIGKVPLSSKILDRDEWIRLLLDILNTSIGPVYARWLQTEHKLKGSVLSEEVVNMMPDNFKRNNLILLSIKNSGKEGLYADLLFITCFGSRRTGSCCSYDLLVKHAVHILEDLVIALADGIATLYLELISMDGSTSSEDELTNLVKLSYTSTRALERFRNEVALNRWLQDNFFSVVAIYEDRFNLWTFESVPIKTPLATKSYKHEWWKKMNYKKMVKEEPLEDVTITPVLLPVKRTNELRSLSGWRYYYSMFLEFFDIVGPLTRDLLNRLGRGISFLL</sequence>
<dbReference type="EMBL" id="JAHRHJ020000008">
    <property type="protein sequence ID" value="KAH9305397.1"/>
    <property type="molecule type" value="Genomic_DNA"/>
</dbReference>
<dbReference type="AlphaFoldDB" id="A0AA38FK63"/>
<dbReference type="InterPro" id="IPR022552">
    <property type="entry name" value="UPF_Ycf55"/>
</dbReference>
<protein>
    <submittedName>
        <fullName evidence="1">Uncharacterized protein</fullName>
    </submittedName>
</protein>
<gene>
    <name evidence="1" type="ORF">KI387_009801</name>
</gene>